<feature type="transmembrane region" description="Helical" evidence="7">
    <location>
        <begin position="359"/>
        <end position="378"/>
    </location>
</feature>
<organism evidence="9 10">
    <name type="scientific">Nonomuraea helvata</name>
    <dbReference type="NCBI Taxonomy" id="37484"/>
    <lineage>
        <taxon>Bacteria</taxon>
        <taxon>Bacillati</taxon>
        <taxon>Actinomycetota</taxon>
        <taxon>Actinomycetes</taxon>
        <taxon>Streptosporangiales</taxon>
        <taxon>Streptosporangiaceae</taxon>
        <taxon>Nonomuraea</taxon>
    </lineage>
</organism>
<dbReference type="PANTHER" id="PTHR30572">
    <property type="entry name" value="MEMBRANE COMPONENT OF TRANSPORTER-RELATED"/>
    <property type="match status" value="1"/>
</dbReference>
<gene>
    <name evidence="9" type="ORF">ACFFSA_17050</name>
</gene>
<feature type="domain" description="ABC3 transporter permease C-terminal" evidence="8">
    <location>
        <begin position="267"/>
        <end position="380"/>
    </location>
</feature>
<feature type="domain" description="ABC3 transporter permease C-terminal" evidence="8">
    <location>
        <begin position="667"/>
        <end position="782"/>
    </location>
</feature>
<dbReference type="RefSeq" id="WP_344985144.1">
    <property type="nucleotide sequence ID" value="NZ_BAAAXV010000001.1"/>
</dbReference>
<comment type="similarity">
    <text evidence="6">Belongs to the ABC-4 integral membrane protein family.</text>
</comment>
<dbReference type="InterPro" id="IPR003838">
    <property type="entry name" value="ABC3_permease_C"/>
</dbReference>
<feature type="transmembrane region" description="Helical" evidence="7">
    <location>
        <begin position="707"/>
        <end position="732"/>
    </location>
</feature>
<dbReference type="PANTHER" id="PTHR30572:SF4">
    <property type="entry name" value="ABC TRANSPORTER PERMEASE YTRF"/>
    <property type="match status" value="1"/>
</dbReference>
<evidence type="ECO:0000256" key="6">
    <source>
        <dbReference type="ARBA" id="ARBA00038076"/>
    </source>
</evidence>
<comment type="subcellular location">
    <subcellularLocation>
        <location evidence="1">Cell membrane</location>
        <topology evidence="1">Multi-pass membrane protein</topology>
    </subcellularLocation>
</comment>
<evidence type="ECO:0000256" key="4">
    <source>
        <dbReference type="ARBA" id="ARBA00022989"/>
    </source>
</evidence>
<evidence type="ECO:0000256" key="2">
    <source>
        <dbReference type="ARBA" id="ARBA00022475"/>
    </source>
</evidence>
<evidence type="ECO:0000313" key="9">
    <source>
        <dbReference type="EMBL" id="MFB9624798.1"/>
    </source>
</evidence>
<feature type="transmembrane region" description="Helical" evidence="7">
    <location>
        <begin position="664"/>
        <end position="686"/>
    </location>
</feature>
<feature type="transmembrane region" description="Helical" evidence="7">
    <location>
        <begin position="309"/>
        <end position="339"/>
    </location>
</feature>
<comment type="caution">
    <text evidence="9">The sequence shown here is derived from an EMBL/GenBank/DDBJ whole genome shotgun (WGS) entry which is preliminary data.</text>
</comment>
<keyword evidence="5 7" id="KW-0472">Membrane</keyword>
<keyword evidence="2" id="KW-1003">Cell membrane</keyword>
<evidence type="ECO:0000256" key="1">
    <source>
        <dbReference type="ARBA" id="ARBA00004651"/>
    </source>
</evidence>
<keyword evidence="10" id="KW-1185">Reference proteome</keyword>
<accession>A0ABV5S209</accession>
<dbReference type="Proteomes" id="UP001589532">
    <property type="component" value="Unassembled WGS sequence"/>
</dbReference>
<reference evidence="9 10" key="1">
    <citation type="submission" date="2024-09" db="EMBL/GenBank/DDBJ databases">
        <authorList>
            <person name="Sun Q."/>
            <person name="Mori K."/>
        </authorList>
    </citation>
    <scope>NUCLEOTIDE SEQUENCE [LARGE SCALE GENOMIC DNA]</scope>
    <source>
        <strain evidence="9 10">JCM 3143</strain>
    </source>
</reference>
<protein>
    <submittedName>
        <fullName evidence="9">ABC transporter permease</fullName>
    </submittedName>
</protein>
<dbReference type="InterPro" id="IPR050250">
    <property type="entry name" value="Macrolide_Exporter_MacB"/>
</dbReference>
<evidence type="ECO:0000256" key="5">
    <source>
        <dbReference type="ARBA" id="ARBA00023136"/>
    </source>
</evidence>
<dbReference type="EMBL" id="JBHMBW010000012">
    <property type="protein sequence ID" value="MFB9624798.1"/>
    <property type="molecule type" value="Genomic_DNA"/>
</dbReference>
<evidence type="ECO:0000256" key="7">
    <source>
        <dbReference type="SAM" id="Phobius"/>
    </source>
</evidence>
<proteinExistence type="inferred from homology"/>
<keyword evidence="3 7" id="KW-0812">Transmembrane</keyword>
<sequence length="797" mass="80906">MSRTFLTSPLGRIVRSGVGRRRVQSLVMTLTTLLAVAASVLAAGLLVNSRAPFERAFAAQRGSQLTAQVNGARAGAAQIAATAHASGVIASAGPYPVASLHPVAGSGADVPAGTALKQMTVVGRSGPAGAVDQVDLTSGTWATGRGQIVMRAGPGGGTYFSLGSHVTFPDVPGAPTLTVVGFANSVSDTADAWVTPAQMTAMTPGTTPQYQMLYRFTHAATDAQINADRSAIAAALPKGAFTGARSWLQVQLTATSQTAGFVPFVAAFGILALLMSVLIVGIIVSGAVSSQTRRIGILKALGFTPGQVVRAYVGQALIPAVIGTALGLVAGNLLGILALRDAETVYGTGTLTIPAWVDAAVAASALALVAAAAWALALRAGRLRTVDAIAVGHTPAAGRGRLARRLAGRLPLPRPVVIGLATPFTRPARTLAMTGAVLLGAGAVTFAVGLTASLSDAQNAPSIWRLGNVIVNVGGSRPGAPIDQGDSHRSTASPAQVAADIAAQPDTASYVGSSSTTVGVAGLTGGVSVIGFSGDTAWASYEMISGRWFTGPGQAVVPTRFLTATGDTIGDTITITRGRRRVSLRITGEALDTSEHGMQILTSLSSLNGLHLGLQPQQFNIELKPGTNRTGYVDALNAKFASTTAQARPNTNGGGTVTAAAEALAVLLTLLIVAVAGLGVLNLVVLDTRQRVHDLGIFKALGMSPRQTIVMVLTSVAGIGLIAGIAGVPLGVMTHHFVIPLMGNAIGTHFPSAYIDVYHPPELVALALGGILIALAGAALPAGWAARTRTQNALRTE</sequence>
<evidence type="ECO:0000256" key="3">
    <source>
        <dbReference type="ARBA" id="ARBA00022692"/>
    </source>
</evidence>
<evidence type="ECO:0000313" key="10">
    <source>
        <dbReference type="Proteomes" id="UP001589532"/>
    </source>
</evidence>
<feature type="transmembrane region" description="Helical" evidence="7">
    <location>
        <begin position="261"/>
        <end position="288"/>
    </location>
</feature>
<dbReference type="Pfam" id="PF02687">
    <property type="entry name" value="FtsX"/>
    <property type="match status" value="2"/>
</dbReference>
<keyword evidence="4 7" id="KW-1133">Transmembrane helix</keyword>
<evidence type="ECO:0000259" key="8">
    <source>
        <dbReference type="Pfam" id="PF02687"/>
    </source>
</evidence>
<feature type="transmembrane region" description="Helical" evidence="7">
    <location>
        <begin position="763"/>
        <end position="786"/>
    </location>
</feature>
<name>A0ABV5S209_9ACTN</name>
<feature type="transmembrane region" description="Helical" evidence="7">
    <location>
        <begin position="431"/>
        <end position="452"/>
    </location>
</feature>